<feature type="domain" description="ABC transporter" evidence="9">
    <location>
        <begin position="3"/>
        <end position="236"/>
    </location>
</feature>
<keyword evidence="4" id="KW-1003">Cell membrane</keyword>
<evidence type="ECO:0000256" key="6">
    <source>
        <dbReference type="ARBA" id="ARBA00022840"/>
    </source>
</evidence>
<evidence type="ECO:0000259" key="9">
    <source>
        <dbReference type="PROSITE" id="PS50893"/>
    </source>
</evidence>
<evidence type="ECO:0000256" key="5">
    <source>
        <dbReference type="ARBA" id="ARBA00022741"/>
    </source>
</evidence>
<dbReference type="GO" id="GO:0005524">
    <property type="term" value="F:ATP binding"/>
    <property type="evidence" value="ECO:0007669"/>
    <property type="project" value="UniProtKB-KW"/>
</dbReference>
<dbReference type="InterPro" id="IPR003593">
    <property type="entry name" value="AAA+_ATPase"/>
</dbReference>
<evidence type="ECO:0000256" key="8">
    <source>
        <dbReference type="ARBA" id="ARBA00023136"/>
    </source>
</evidence>
<gene>
    <name evidence="10" type="ORF">CFK38_16900</name>
</gene>
<dbReference type="PANTHER" id="PTHR43553:SF24">
    <property type="entry name" value="ENERGY-COUPLING FACTOR TRANSPORTER ATP-BINDING PROTEIN ECFA1"/>
    <property type="match status" value="1"/>
</dbReference>
<comment type="similarity">
    <text evidence="2">Belongs to the ABC transporter superfamily.</text>
</comment>
<evidence type="ECO:0000313" key="10">
    <source>
        <dbReference type="EMBL" id="ATG53008.1"/>
    </source>
</evidence>
<evidence type="ECO:0000256" key="7">
    <source>
        <dbReference type="ARBA" id="ARBA00022967"/>
    </source>
</evidence>
<dbReference type="Proteomes" id="UP000218165">
    <property type="component" value="Chromosome"/>
</dbReference>
<evidence type="ECO:0000256" key="2">
    <source>
        <dbReference type="ARBA" id="ARBA00005417"/>
    </source>
</evidence>
<dbReference type="RefSeq" id="WP_096804116.1">
    <property type="nucleotide sequence ID" value="NZ_CP023563.1"/>
</dbReference>
<dbReference type="SUPFAM" id="SSF52540">
    <property type="entry name" value="P-loop containing nucleoside triphosphate hydrolases"/>
    <property type="match status" value="1"/>
</dbReference>
<sequence length="264" mass="28754">MTIRLDDVSFAYPDGSLAVDRVNLAVAAGERVAIIGQNGAGKTTTVKLMNGLLRPTTGRVLVDDVDTASQTTATTARQVAYVFQNPDDQIFGTDVRSELEYIPRHDRWSAERTNERVRRAVKMTGIGKYLDLNPNDLPFAIKKFVAIAAMLVGEPRYVILDEPTAGLDGRGLALLKRLIGQLEDEGTAVVTITHDMRFVADTFDRVVVMAQRQVIADAPATEIFDDDDVLARARLQRPVGAQLAQDLGLAPASLQLDDVVALIP</sequence>
<dbReference type="CDD" id="cd03225">
    <property type="entry name" value="ABC_cobalt_CbiO_domain1"/>
    <property type="match status" value="1"/>
</dbReference>
<dbReference type="EMBL" id="CP023563">
    <property type="protein sequence ID" value="ATG53008.1"/>
    <property type="molecule type" value="Genomic_DNA"/>
</dbReference>
<dbReference type="InterPro" id="IPR015856">
    <property type="entry name" value="ABC_transpr_CbiO/EcfA_su"/>
</dbReference>
<protein>
    <submittedName>
        <fullName evidence="10">ABC transporter ATP-binding protein</fullName>
    </submittedName>
</protein>
<comment type="subcellular location">
    <subcellularLocation>
        <location evidence="1">Cell membrane</location>
    </subcellularLocation>
</comment>
<dbReference type="AlphaFoldDB" id="A0A291GS24"/>
<dbReference type="InterPro" id="IPR003439">
    <property type="entry name" value="ABC_transporter-like_ATP-bd"/>
</dbReference>
<dbReference type="SMART" id="SM00382">
    <property type="entry name" value="AAA"/>
    <property type="match status" value="1"/>
</dbReference>
<evidence type="ECO:0000256" key="1">
    <source>
        <dbReference type="ARBA" id="ARBA00004236"/>
    </source>
</evidence>
<dbReference type="KEGG" id="brz:CFK38_16900"/>
<evidence type="ECO:0000313" key="11">
    <source>
        <dbReference type="Proteomes" id="UP000218165"/>
    </source>
</evidence>
<proteinExistence type="inferred from homology"/>
<keyword evidence="11" id="KW-1185">Reference proteome</keyword>
<keyword evidence="7" id="KW-1278">Translocase</keyword>
<dbReference type="InterPro" id="IPR050095">
    <property type="entry name" value="ECF_ABC_transporter_ATP-bd"/>
</dbReference>
<keyword evidence="8" id="KW-0472">Membrane</keyword>
<accession>A0A291GS24</accession>
<name>A0A291GS24_9MICO</name>
<dbReference type="GO" id="GO:0042626">
    <property type="term" value="F:ATPase-coupled transmembrane transporter activity"/>
    <property type="evidence" value="ECO:0007669"/>
    <property type="project" value="TreeGrafter"/>
</dbReference>
<keyword evidence="3" id="KW-0813">Transport</keyword>
<dbReference type="PROSITE" id="PS50893">
    <property type="entry name" value="ABC_TRANSPORTER_2"/>
    <property type="match status" value="1"/>
</dbReference>
<dbReference type="Gene3D" id="3.40.50.300">
    <property type="entry name" value="P-loop containing nucleotide triphosphate hydrolases"/>
    <property type="match status" value="1"/>
</dbReference>
<dbReference type="InterPro" id="IPR027417">
    <property type="entry name" value="P-loop_NTPase"/>
</dbReference>
<dbReference type="FunFam" id="3.40.50.300:FF:000224">
    <property type="entry name" value="Energy-coupling factor transporter ATP-binding protein EcfA"/>
    <property type="match status" value="1"/>
</dbReference>
<dbReference type="OrthoDB" id="9806471at2"/>
<keyword evidence="5" id="KW-0547">Nucleotide-binding</keyword>
<dbReference type="GO" id="GO:0016887">
    <property type="term" value="F:ATP hydrolysis activity"/>
    <property type="evidence" value="ECO:0007669"/>
    <property type="project" value="InterPro"/>
</dbReference>
<keyword evidence="6 10" id="KW-0067">ATP-binding</keyword>
<dbReference type="GO" id="GO:0043190">
    <property type="term" value="C:ATP-binding cassette (ABC) transporter complex"/>
    <property type="evidence" value="ECO:0007669"/>
    <property type="project" value="TreeGrafter"/>
</dbReference>
<reference evidence="11" key="1">
    <citation type="submission" date="2017-09" db="EMBL/GenBank/DDBJ databases">
        <title>Brachybacterium sp. VM2412.</title>
        <authorList>
            <person name="Tak E.J."/>
            <person name="Bae J.-W."/>
        </authorList>
    </citation>
    <scope>NUCLEOTIDE SEQUENCE [LARGE SCALE GENOMIC DNA]</scope>
    <source>
        <strain evidence="11">VM2412</strain>
    </source>
</reference>
<evidence type="ECO:0000256" key="3">
    <source>
        <dbReference type="ARBA" id="ARBA00022448"/>
    </source>
</evidence>
<dbReference type="Pfam" id="PF00005">
    <property type="entry name" value="ABC_tran"/>
    <property type="match status" value="1"/>
</dbReference>
<dbReference type="PANTHER" id="PTHR43553">
    <property type="entry name" value="HEAVY METAL TRANSPORTER"/>
    <property type="match status" value="1"/>
</dbReference>
<evidence type="ECO:0000256" key="4">
    <source>
        <dbReference type="ARBA" id="ARBA00022475"/>
    </source>
</evidence>
<organism evidence="10 11">
    <name type="scientific">Brachybacterium vulturis</name>
    <dbReference type="NCBI Taxonomy" id="2017484"/>
    <lineage>
        <taxon>Bacteria</taxon>
        <taxon>Bacillati</taxon>
        <taxon>Actinomycetota</taxon>
        <taxon>Actinomycetes</taxon>
        <taxon>Micrococcales</taxon>
        <taxon>Dermabacteraceae</taxon>
        <taxon>Brachybacterium</taxon>
    </lineage>
</organism>